<feature type="transmembrane region" description="Helical" evidence="1">
    <location>
        <begin position="24"/>
        <end position="43"/>
    </location>
</feature>
<feature type="transmembrane region" description="Helical" evidence="1">
    <location>
        <begin position="49"/>
        <end position="65"/>
    </location>
</feature>
<dbReference type="EMBL" id="LKEV01000001">
    <property type="protein sequence ID" value="KQB87464.1"/>
    <property type="molecule type" value="Genomic_DNA"/>
</dbReference>
<dbReference type="InterPro" id="IPR029016">
    <property type="entry name" value="GAF-like_dom_sf"/>
</dbReference>
<dbReference type="Pfam" id="PF01590">
    <property type="entry name" value="GAF"/>
    <property type="match status" value="1"/>
</dbReference>
<dbReference type="Gene3D" id="3.30.450.40">
    <property type="match status" value="1"/>
</dbReference>
<feature type="domain" description="GAF" evidence="2">
    <location>
        <begin position="190"/>
        <end position="256"/>
    </location>
</feature>
<keyword evidence="1" id="KW-1133">Transmembrane helix</keyword>
<keyword evidence="1" id="KW-0812">Transmembrane</keyword>
<dbReference type="Proteomes" id="UP000050488">
    <property type="component" value="Unassembled WGS sequence"/>
</dbReference>
<evidence type="ECO:0000313" key="4">
    <source>
        <dbReference type="Proteomes" id="UP000050488"/>
    </source>
</evidence>
<accession>A0A0Q0UM21</accession>
<protein>
    <recommendedName>
        <fullName evidence="2">GAF domain-containing protein</fullName>
    </recommendedName>
</protein>
<sequence>MNAYAEVALPEPPLLRRVAGVRALWVELCGVVGTLLVAAASFVSGWSRALLFLVGAGCVVLALLIRSYQESRRRKVAELREAAKERQAQYIIRNLNMASVPARAALNLARKREQREYLHGARMIVVEQARNLAGQSEAKLSEVRAHYFGVERMGDAWLKAPDWGMAGSSGRSSERIFAAPDATFMRAMRGESCLIADAQNLGEEGKGLLPGSFVAAPVFAGRCLYGLLLVDSAETGAFTSVDEQIVMNLASLLAVTFAAQKEVPYIDMSRGSGDFRGEAQ</sequence>
<dbReference type="InterPro" id="IPR003018">
    <property type="entry name" value="GAF"/>
</dbReference>
<dbReference type="PATRIC" id="fig|1544413.3.peg.528"/>
<evidence type="ECO:0000313" key="3">
    <source>
        <dbReference type="EMBL" id="KQB87464.1"/>
    </source>
</evidence>
<dbReference type="RefSeq" id="WP_055175767.1">
    <property type="nucleotide sequence ID" value="NZ_JAUSQY010000001.1"/>
</dbReference>
<evidence type="ECO:0000259" key="2">
    <source>
        <dbReference type="Pfam" id="PF01590"/>
    </source>
</evidence>
<dbReference type="SUPFAM" id="SSF55781">
    <property type="entry name" value="GAF domain-like"/>
    <property type="match status" value="1"/>
</dbReference>
<dbReference type="STRING" id="1544413.Clow_00523"/>
<reference evidence="3 4" key="1">
    <citation type="submission" date="2015-10" db="EMBL/GenBank/DDBJ databases">
        <title>Corynebacteirum lowii and Corynebacterium oculi species nova, derived from human clinical disease and and emended description of Corynebacterium mastiditis.</title>
        <authorList>
            <person name="Bernard K."/>
            <person name="Pacheco A.L."/>
            <person name="Mcdougall C."/>
            <person name="Burtx T."/>
            <person name="Weibe D."/>
            <person name="Tyler S."/>
            <person name="Olson A.B."/>
            <person name="Cnockaert M."/>
            <person name="Eguchi H."/>
            <person name="Kuwahara T."/>
            <person name="Nakayama-Imaohji H."/>
            <person name="Boudewijins M."/>
            <person name="Van Hoecke F."/>
            <person name="Bernier A.-M."/>
            <person name="Vandamme P."/>
        </authorList>
    </citation>
    <scope>NUCLEOTIDE SEQUENCE [LARGE SCALE GENOMIC DNA]</scope>
    <source>
        <strain evidence="3 4">NML 130206</strain>
    </source>
</reference>
<organism evidence="3 4">
    <name type="scientific">Corynebacterium lowii</name>
    <dbReference type="NCBI Taxonomy" id="1544413"/>
    <lineage>
        <taxon>Bacteria</taxon>
        <taxon>Bacillati</taxon>
        <taxon>Actinomycetota</taxon>
        <taxon>Actinomycetes</taxon>
        <taxon>Mycobacteriales</taxon>
        <taxon>Corynebacteriaceae</taxon>
        <taxon>Corynebacterium</taxon>
    </lineage>
</organism>
<evidence type="ECO:0000256" key="1">
    <source>
        <dbReference type="SAM" id="Phobius"/>
    </source>
</evidence>
<proteinExistence type="predicted"/>
<dbReference type="AlphaFoldDB" id="A0A0Q0UM21"/>
<gene>
    <name evidence="3" type="ORF">Clow_00523</name>
</gene>
<keyword evidence="4" id="KW-1185">Reference proteome</keyword>
<comment type="caution">
    <text evidence="3">The sequence shown here is derived from an EMBL/GenBank/DDBJ whole genome shotgun (WGS) entry which is preliminary data.</text>
</comment>
<name>A0A0Q0UM21_9CORY</name>
<keyword evidence="1" id="KW-0472">Membrane</keyword>
<dbReference type="OrthoDB" id="9974737at2"/>